<comment type="caution">
    <text evidence="1">The sequence shown here is derived from an EMBL/GenBank/DDBJ whole genome shotgun (WGS) entry which is preliminary data.</text>
</comment>
<protein>
    <recommendedName>
        <fullName evidence="3">DUF2889 domain-containing protein</fullName>
    </recommendedName>
</protein>
<evidence type="ECO:0008006" key="3">
    <source>
        <dbReference type="Google" id="ProtNLM"/>
    </source>
</evidence>
<evidence type="ECO:0000313" key="2">
    <source>
        <dbReference type="Proteomes" id="UP000005695"/>
    </source>
</evidence>
<name>Q1K3A5_DESA6</name>
<dbReference type="OrthoDB" id="5396989at2"/>
<dbReference type="InterPro" id="IPR021312">
    <property type="entry name" value="DUF2889"/>
</dbReference>
<reference evidence="1" key="1">
    <citation type="submission" date="2006-05" db="EMBL/GenBank/DDBJ databases">
        <title>Annotation of the draft genome assembly of Desulfuromonas acetoxidans DSM 684.</title>
        <authorList>
            <consortium name="US DOE Joint Genome Institute (JGI-ORNL)"/>
            <person name="Larimer F."/>
            <person name="Land M."/>
            <person name="Hauser L."/>
        </authorList>
    </citation>
    <scope>NUCLEOTIDE SEQUENCE [LARGE SCALE GENOMIC DNA]</scope>
    <source>
        <strain evidence="1">DSM 684</strain>
    </source>
</reference>
<keyword evidence="2" id="KW-1185">Reference proteome</keyword>
<dbReference type="AlphaFoldDB" id="Q1K3A5"/>
<gene>
    <name evidence="1" type="ORF">Dace_2935</name>
</gene>
<dbReference type="RefSeq" id="WP_005997977.1">
    <property type="nucleotide sequence ID" value="NZ_AAEW02000002.1"/>
</dbReference>
<evidence type="ECO:0000313" key="1">
    <source>
        <dbReference type="EMBL" id="EAT17069.1"/>
    </source>
</evidence>
<accession>Q1K3A5</accession>
<proteinExistence type="predicted"/>
<dbReference type="EMBL" id="AAEW02000002">
    <property type="protein sequence ID" value="EAT17069.1"/>
    <property type="molecule type" value="Genomic_DNA"/>
</dbReference>
<organism evidence="1 2">
    <name type="scientific">Desulfuromonas acetoxidans (strain DSM 684 / 11070)</name>
    <dbReference type="NCBI Taxonomy" id="281689"/>
    <lineage>
        <taxon>Bacteria</taxon>
        <taxon>Pseudomonadati</taxon>
        <taxon>Thermodesulfobacteriota</taxon>
        <taxon>Desulfuromonadia</taxon>
        <taxon>Desulfuromonadales</taxon>
        <taxon>Desulfuromonadaceae</taxon>
        <taxon>Desulfuromonas</taxon>
    </lineage>
</organism>
<reference evidence="1" key="2">
    <citation type="submission" date="2006-05" db="EMBL/GenBank/DDBJ databases">
        <title>Sequencing of the draft genome and assembly of Desulfuromonas acetoxidans DSM 684.</title>
        <authorList>
            <consortium name="US DOE Joint Genome Institute (JGI-PGF)"/>
            <person name="Copeland A."/>
            <person name="Lucas S."/>
            <person name="Lapidus A."/>
            <person name="Barry K."/>
            <person name="Detter J.C."/>
            <person name="Glavina del Rio T."/>
            <person name="Hammon N."/>
            <person name="Israni S."/>
            <person name="Dalin E."/>
            <person name="Tice H."/>
            <person name="Bruce D."/>
            <person name="Pitluck S."/>
            <person name="Richardson P."/>
        </authorList>
    </citation>
    <scope>NUCLEOTIDE SEQUENCE [LARGE SCALE GENOMIC DNA]</scope>
    <source>
        <strain evidence="1">DSM 684</strain>
    </source>
</reference>
<sequence>MSRQTDFQRTVHYSISQQPQQGDFILKAHLEDRLHDIETVLTTTPDTLEIRTATVQFHRSPSPLCSQAEKRFSRLEGLTIGKGLSEQLRERLGGSEGCGNLRTMMLGLLPLAINARVSQDCESDEQALELMQQNLQGTCAGFPPNCK</sequence>
<dbReference type="Pfam" id="PF11136">
    <property type="entry name" value="DUF2889"/>
    <property type="match status" value="1"/>
</dbReference>
<dbReference type="Proteomes" id="UP000005695">
    <property type="component" value="Unassembled WGS sequence"/>
</dbReference>